<name>A0A0T6AXG7_9SCAR</name>
<feature type="active site" description="Proton donor/acceptor" evidence="2">
    <location>
        <position position="89"/>
    </location>
</feature>
<evidence type="ECO:0000256" key="3">
    <source>
        <dbReference type="PIRSR" id="PIRSR605511-2"/>
    </source>
</evidence>
<evidence type="ECO:0000256" key="1">
    <source>
        <dbReference type="ARBA" id="ARBA00008853"/>
    </source>
</evidence>
<organism evidence="5 6">
    <name type="scientific">Oryctes borbonicus</name>
    <dbReference type="NCBI Taxonomy" id="1629725"/>
    <lineage>
        <taxon>Eukaryota</taxon>
        <taxon>Metazoa</taxon>
        <taxon>Ecdysozoa</taxon>
        <taxon>Arthropoda</taxon>
        <taxon>Hexapoda</taxon>
        <taxon>Insecta</taxon>
        <taxon>Pterygota</taxon>
        <taxon>Neoptera</taxon>
        <taxon>Endopterygota</taxon>
        <taxon>Coleoptera</taxon>
        <taxon>Polyphaga</taxon>
        <taxon>Scarabaeiformia</taxon>
        <taxon>Scarabaeidae</taxon>
        <taxon>Dynastinae</taxon>
        <taxon>Oryctes</taxon>
    </lineage>
</organism>
<dbReference type="InterPro" id="IPR005511">
    <property type="entry name" value="SMP-30"/>
</dbReference>
<dbReference type="Proteomes" id="UP000051574">
    <property type="component" value="Unassembled WGS sequence"/>
</dbReference>
<dbReference type="EMBL" id="LJIG01022603">
    <property type="protein sequence ID" value="KRT79684.1"/>
    <property type="molecule type" value="Genomic_DNA"/>
</dbReference>
<feature type="binding site" evidence="3">
    <location>
        <position position="37"/>
    </location>
    <ligand>
        <name>a divalent metal cation</name>
        <dbReference type="ChEBI" id="CHEBI:60240"/>
    </ligand>
</feature>
<dbReference type="GO" id="GO:0005509">
    <property type="term" value="F:calcium ion binding"/>
    <property type="evidence" value="ECO:0007669"/>
    <property type="project" value="TreeGrafter"/>
</dbReference>
<gene>
    <name evidence="5" type="ORF">AMK59_7555</name>
</gene>
<feature type="domain" description="SMP-30/Gluconolactonase/LRE-like region" evidence="4">
    <location>
        <begin position="15"/>
        <end position="149"/>
    </location>
</feature>
<dbReference type="Gene3D" id="2.120.10.30">
    <property type="entry name" value="TolB, C-terminal domain"/>
    <property type="match status" value="1"/>
</dbReference>
<dbReference type="InterPro" id="IPR013658">
    <property type="entry name" value="SGL"/>
</dbReference>
<dbReference type="SUPFAM" id="SSF63829">
    <property type="entry name" value="Calcium-dependent phosphotriesterase"/>
    <property type="match status" value="1"/>
</dbReference>
<comment type="cofactor">
    <cofactor evidence="3">
        <name>Zn(2+)</name>
        <dbReference type="ChEBI" id="CHEBI:29105"/>
    </cofactor>
    <text evidence="3">Binds 1 divalent metal cation per subunit.</text>
</comment>
<evidence type="ECO:0000259" key="4">
    <source>
        <dbReference type="Pfam" id="PF08450"/>
    </source>
</evidence>
<keyword evidence="6" id="KW-1185">Reference proteome</keyword>
<dbReference type="Pfam" id="PF08450">
    <property type="entry name" value="SGL"/>
    <property type="match status" value="1"/>
</dbReference>
<evidence type="ECO:0000313" key="5">
    <source>
        <dbReference type="EMBL" id="KRT79684.1"/>
    </source>
</evidence>
<dbReference type="GO" id="GO:0019853">
    <property type="term" value="P:L-ascorbic acid biosynthetic process"/>
    <property type="evidence" value="ECO:0007669"/>
    <property type="project" value="TreeGrafter"/>
</dbReference>
<protein>
    <recommendedName>
        <fullName evidence="4">SMP-30/Gluconolactonase/LRE-like region domain-containing protein</fullName>
    </recommendedName>
</protein>
<comment type="caution">
    <text evidence="5">The sequence shown here is derived from an EMBL/GenBank/DDBJ whole genome shotgun (WGS) entry which is preliminary data.</text>
</comment>
<keyword evidence="3" id="KW-0479">Metal-binding</keyword>
<feature type="binding site" evidence="3">
    <location>
        <position position="89"/>
    </location>
    <ligand>
        <name>a divalent metal cation</name>
        <dbReference type="ChEBI" id="CHEBI:60240"/>
    </ligand>
</feature>
<comment type="similarity">
    <text evidence="1">Belongs to the SMP-30/CGR1 family.</text>
</comment>
<evidence type="ECO:0000313" key="6">
    <source>
        <dbReference type="Proteomes" id="UP000051574"/>
    </source>
</evidence>
<dbReference type="PANTHER" id="PTHR10907:SF66">
    <property type="entry name" value="MIP34848P1-RELATED"/>
    <property type="match status" value="1"/>
</dbReference>
<accession>A0A0T6AXG7</accession>
<dbReference type="AlphaFoldDB" id="A0A0T6AXG7"/>
<proteinExistence type="inferred from homology"/>
<dbReference type="OrthoDB" id="423498at2759"/>
<reference evidence="5 6" key="1">
    <citation type="submission" date="2015-09" db="EMBL/GenBank/DDBJ databases">
        <title>Draft genome of the scarab beetle Oryctes borbonicus.</title>
        <authorList>
            <person name="Meyer J.M."/>
            <person name="Markov G.V."/>
            <person name="Baskaran P."/>
            <person name="Herrmann M."/>
            <person name="Sommer R.J."/>
            <person name="Roedelsperger C."/>
        </authorList>
    </citation>
    <scope>NUCLEOTIDE SEQUENCE [LARGE SCALE GENOMIC DNA]</scope>
    <source>
        <strain evidence="5">OB123</strain>
        <tissue evidence="5">Whole animal</tissue>
    </source>
</reference>
<sequence length="182" mass="19859">MGPEPEIAKIIPYKGSFYSLSIDDQVKRHLGEVTCSNGLAWSIDNKNFYYIDSGTYEIHQYDFDITNGEISNKKVVFSLKEAGIEGFADGHTIDTDGNLWVAIFNGSRVIKIDPRRQNALLQTVEIPAKQVTSVTFGGANFDELYVTTAGTIGNDSMLPSPNGALFRVTGLGVKGFDGVKAK</sequence>
<dbReference type="GO" id="GO:0004341">
    <property type="term" value="F:gluconolactonase activity"/>
    <property type="evidence" value="ECO:0007669"/>
    <property type="project" value="TreeGrafter"/>
</dbReference>
<dbReference type="PRINTS" id="PR01790">
    <property type="entry name" value="SMP30FAMILY"/>
</dbReference>
<evidence type="ECO:0000256" key="2">
    <source>
        <dbReference type="PIRSR" id="PIRSR605511-1"/>
    </source>
</evidence>
<dbReference type="PANTHER" id="PTHR10907">
    <property type="entry name" value="REGUCALCIN"/>
    <property type="match status" value="1"/>
</dbReference>
<keyword evidence="3" id="KW-0862">Zinc</keyword>
<dbReference type="InterPro" id="IPR011042">
    <property type="entry name" value="6-blade_b-propeller_TolB-like"/>
</dbReference>